<keyword evidence="4 8" id="KW-0479">Metal-binding</keyword>
<dbReference type="EC" id="1.14.14.18" evidence="8"/>
<keyword evidence="7 8" id="KW-0408">Iron</keyword>
<feature type="binding site" evidence="9">
    <location>
        <position position="136"/>
    </location>
    <ligand>
        <name>heme b</name>
        <dbReference type="ChEBI" id="CHEBI:60344"/>
    </ligand>
</feature>
<evidence type="ECO:0000256" key="4">
    <source>
        <dbReference type="ARBA" id="ARBA00022723"/>
    </source>
</evidence>
<keyword evidence="3 8" id="KW-0349">Heme</keyword>
<dbReference type="InterPro" id="IPR016084">
    <property type="entry name" value="Haem_Oase-like_multi-hlx"/>
</dbReference>
<evidence type="ECO:0000256" key="3">
    <source>
        <dbReference type="ARBA" id="ARBA00022617"/>
    </source>
</evidence>
<keyword evidence="6" id="KW-0560">Oxidoreductase</keyword>
<keyword evidence="11" id="KW-0812">Transmembrane</keyword>
<name>A0A3Q4MNQ1_NEOBR</name>
<sequence length="272" mass="30807">LKKKKKKNQQQKTDLSEQIKAATKDNHVRAENTQLMLSYQKGEITLVQYKVLLCSLYEIYRALEDEMDRNASHPAVAPIYFPQELSRVESLESDLEHFFGSEWRKRVIVPAATQRYGQRLRQIGRENPELLVAHAYTRYLGDLSGGQVLGKITQKSLGLSSKEGLSFFYFPSVSSPNRFKQLYRSRMNSIELTEKEKAAVLEEAVQAFELNIQVRDLRMNFSVQALTKNDTKNCSTHKDRSPAAVLPSSPIVQFTVGLCVALATIGVGMYAL</sequence>
<feature type="binding site" evidence="9">
    <location>
        <position position="20"/>
    </location>
    <ligand>
        <name>heme b</name>
        <dbReference type="ChEBI" id="CHEBI:60344"/>
    </ligand>
</feature>
<dbReference type="Proteomes" id="UP000261580">
    <property type="component" value="Unassembled WGS sequence"/>
</dbReference>
<evidence type="ECO:0000256" key="8">
    <source>
        <dbReference type="PIRNR" id="PIRNR000343"/>
    </source>
</evidence>
<reference evidence="12" key="2">
    <citation type="submission" date="2025-09" db="UniProtKB">
        <authorList>
            <consortium name="Ensembl"/>
        </authorList>
    </citation>
    <scope>IDENTIFICATION</scope>
</reference>
<evidence type="ECO:0000256" key="9">
    <source>
        <dbReference type="PIRSR" id="PIRSR000343-1"/>
    </source>
</evidence>
<proteinExistence type="inferred from homology"/>
<reference evidence="12" key="1">
    <citation type="submission" date="2025-08" db="UniProtKB">
        <authorList>
            <consortium name="Ensembl"/>
        </authorList>
    </citation>
    <scope>IDENTIFICATION</scope>
</reference>
<dbReference type="Pfam" id="PF01126">
    <property type="entry name" value="Heme_oxygenase"/>
    <property type="match status" value="1"/>
</dbReference>
<feature type="binding site" evidence="9">
    <location>
        <position position="184"/>
    </location>
    <ligand>
        <name>heme b</name>
        <dbReference type="ChEBI" id="CHEBI:60344"/>
    </ligand>
</feature>
<evidence type="ECO:0000313" key="12">
    <source>
        <dbReference type="Ensembl" id="ENSNBRP00000015434.1"/>
    </source>
</evidence>
<dbReference type="GO" id="GO:0046872">
    <property type="term" value="F:metal ion binding"/>
    <property type="evidence" value="ECO:0007669"/>
    <property type="project" value="UniProtKB-UniRule"/>
</dbReference>
<dbReference type="GO" id="GO:0006788">
    <property type="term" value="P:heme oxidation"/>
    <property type="evidence" value="ECO:0007669"/>
    <property type="project" value="UniProtKB-UniRule"/>
</dbReference>
<keyword evidence="11" id="KW-0472">Membrane</keyword>
<evidence type="ECO:0000256" key="2">
    <source>
        <dbReference type="ARBA" id="ARBA00006134"/>
    </source>
</evidence>
<evidence type="ECO:0000256" key="6">
    <source>
        <dbReference type="ARBA" id="ARBA00023002"/>
    </source>
</evidence>
<organism evidence="12 13">
    <name type="scientific">Neolamprologus brichardi</name>
    <name type="common">Fairy cichlid</name>
    <name type="synonym">Lamprologus brichardi</name>
    <dbReference type="NCBI Taxonomy" id="32507"/>
    <lineage>
        <taxon>Eukaryota</taxon>
        <taxon>Metazoa</taxon>
        <taxon>Chordata</taxon>
        <taxon>Craniata</taxon>
        <taxon>Vertebrata</taxon>
        <taxon>Euteleostomi</taxon>
        <taxon>Actinopterygii</taxon>
        <taxon>Neopterygii</taxon>
        <taxon>Teleostei</taxon>
        <taxon>Neoteleostei</taxon>
        <taxon>Acanthomorphata</taxon>
        <taxon>Ovalentaria</taxon>
        <taxon>Cichlomorphae</taxon>
        <taxon>Cichliformes</taxon>
        <taxon>Cichlidae</taxon>
        <taxon>African cichlids</taxon>
        <taxon>Pseudocrenilabrinae</taxon>
        <taxon>Lamprologini</taxon>
        <taxon>Neolamprologus</taxon>
    </lineage>
</organism>
<feature type="binding site" description="axial binding residue" evidence="10">
    <location>
        <position position="27"/>
    </location>
    <ligand>
        <name>heme b</name>
        <dbReference type="ChEBI" id="CHEBI:60344"/>
    </ligand>
    <ligandPart>
        <name>Fe</name>
        <dbReference type="ChEBI" id="CHEBI:18248"/>
    </ligandPart>
</feature>
<dbReference type="PANTHER" id="PTHR10720">
    <property type="entry name" value="HEME OXYGENASE"/>
    <property type="match status" value="1"/>
</dbReference>
<dbReference type="Bgee" id="ENSNBRG00000011786">
    <property type="expression patterns" value="Expressed in mesonephros and 3 other cell types or tissues"/>
</dbReference>
<dbReference type="AlphaFoldDB" id="A0A3Q4MNQ1"/>
<evidence type="ECO:0000256" key="7">
    <source>
        <dbReference type="ARBA" id="ARBA00023004"/>
    </source>
</evidence>
<dbReference type="PROSITE" id="PS00593">
    <property type="entry name" value="HEME_OXYGENASE"/>
    <property type="match status" value="1"/>
</dbReference>
<keyword evidence="13" id="KW-1185">Reference proteome</keyword>
<keyword evidence="11" id="KW-1133">Transmembrane helix</keyword>
<evidence type="ECO:0000256" key="10">
    <source>
        <dbReference type="PIRSR" id="PIRSR000343-2"/>
    </source>
</evidence>
<comment type="similarity">
    <text evidence="2 8">Belongs to the heme oxygenase family.</text>
</comment>
<feature type="transmembrane region" description="Helical" evidence="11">
    <location>
        <begin position="251"/>
        <end position="271"/>
    </location>
</feature>
<dbReference type="InterPro" id="IPR018207">
    <property type="entry name" value="Haem_oxygenase_CS"/>
</dbReference>
<dbReference type="FunFam" id="1.20.910.10:FF:000001">
    <property type="entry name" value="Heme oxygenase 1"/>
    <property type="match status" value="1"/>
</dbReference>
<dbReference type="PANTHER" id="PTHR10720:SF1">
    <property type="entry name" value="HEME OXYGENASE 1"/>
    <property type="match status" value="1"/>
</dbReference>
<dbReference type="InterPro" id="IPR002051">
    <property type="entry name" value="Haem_Oase"/>
</dbReference>
<dbReference type="SUPFAM" id="SSF48613">
    <property type="entry name" value="Heme oxygenase-like"/>
    <property type="match status" value="1"/>
</dbReference>
<dbReference type="GO" id="GO:0020037">
    <property type="term" value="F:heme binding"/>
    <property type="evidence" value="ECO:0007669"/>
    <property type="project" value="TreeGrafter"/>
</dbReference>
<dbReference type="GO" id="GO:0004392">
    <property type="term" value="F:heme oxygenase (decyclizing) activity"/>
    <property type="evidence" value="ECO:0007669"/>
    <property type="project" value="UniProtKB-UniRule"/>
</dbReference>
<dbReference type="InterPro" id="IPR016053">
    <property type="entry name" value="Haem_Oase-like"/>
</dbReference>
<evidence type="ECO:0000313" key="13">
    <source>
        <dbReference type="Proteomes" id="UP000261580"/>
    </source>
</evidence>
<dbReference type="GO" id="GO:0005783">
    <property type="term" value="C:endoplasmic reticulum"/>
    <property type="evidence" value="ECO:0007669"/>
    <property type="project" value="UniProtKB-SubCell"/>
</dbReference>
<dbReference type="Gene3D" id="1.20.910.10">
    <property type="entry name" value="Heme oxygenase-like"/>
    <property type="match status" value="1"/>
</dbReference>
<comment type="catalytic activity">
    <reaction evidence="8">
        <text>heme b + 3 reduced [NADPH--hemoprotein reductase] + 3 O2 = biliverdin IXalpha + CO + Fe(2+) + 3 oxidized [NADPH--hemoprotein reductase] + 3 H2O + H(+)</text>
        <dbReference type="Rhea" id="RHEA:21764"/>
        <dbReference type="Rhea" id="RHEA-COMP:11964"/>
        <dbReference type="Rhea" id="RHEA-COMP:11965"/>
        <dbReference type="ChEBI" id="CHEBI:15377"/>
        <dbReference type="ChEBI" id="CHEBI:15378"/>
        <dbReference type="ChEBI" id="CHEBI:15379"/>
        <dbReference type="ChEBI" id="CHEBI:17245"/>
        <dbReference type="ChEBI" id="CHEBI:29033"/>
        <dbReference type="ChEBI" id="CHEBI:57618"/>
        <dbReference type="ChEBI" id="CHEBI:57991"/>
        <dbReference type="ChEBI" id="CHEBI:58210"/>
        <dbReference type="ChEBI" id="CHEBI:60344"/>
        <dbReference type="EC" id="1.14.14.18"/>
    </reaction>
</comment>
<dbReference type="GO" id="GO:0006979">
    <property type="term" value="P:response to oxidative stress"/>
    <property type="evidence" value="ECO:0007669"/>
    <property type="project" value="TreeGrafter"/>
</dbReference>
<dbReference type="PIRSF" id="PIRSF000343">
    <property type="entry name" value="Haem_Oase"/>
    <property type="match status" value="1"/>
</dbReference>
<evidence type="ECO:0000256" key="1">
    <source>
        <dbReference type="ARBA" id="ARBA00004240"/>
    </source>
</evidence>
<dbReference type="GO" id="GO:0042167">
    <property type="term" value="P:heme catabolic process"/>
    <property type="evidence" value="ECO:0007669"/>
    <property type="project" value="TreeGrafter"/>
</dbReference>
<evidence type="ECO:0000256" key="5">
    <source>
        <dbReference type="ARBA" id="ARBA00022824"/>
    </source>
</evidence>
<protein>
    <recommendedName>
        <fullName evidence="8">Heme oxygenase</fullName>
        <ecNumber evidence="8">1.14.14.18</ecNumber>
    </recommendedName>
</protein>
<keyword evidence="5" id="KW-0256">Endoplasmic reticulum</keyword>
<dbReference type="PRINTS" id="PR00088">
    <property type="entry name" value="HAEMOXYGNASE"/>
</dbReference>
<accession>A0A3Q4MNQ1</accession>
<dbReference type="Ensembl" id="ENSNBRT00000015856.1">
    <property type="protein sequence ID" value="ENSNBRP00000015434.1"/>
    <property type="gene ID" value="ENSNBRG00000011786.1"/>
</dbReference>
<comment type="subcellular location">
    <subcellularLocation>
        <location evidence="1">Endoplasmic reticulum</location>
    </subcellularLocation>
</comment>
<dbReference type="GeneTree" id="ENSGT00390000017673"/>
<evidence type="ECO:0000256" key="11">
    <source>
        <dbReference type="SAM" id="Phobius"/>
    </source>
</evidence>
<dbReference type="CDD" id="cd19165">
    <property type="entry name" value="HemeO"/>
    <property type="match status" value="1"/>
</dbReference>